<proteinExistence type="predicted"/>
<evidence type="ECO:0000256" key="1">
    <source>
        <dbReference type="SAM" id="MobiDB-lite"/>
    </source>
</evidence>
<sequence length="219" mass="24712">MKGIVWWSDGLLLVQLGSDDNLQREAIFHTRTIAQRVCSVIIDGGSCTNVASQTLVSKLNLKMLPHPSPYVIQWLNQGKGIHVSHRTLLSLSIGRSYTDEIWCDVIPMDACHVLLGRPWLFDRRVIHDGYRNTYSFTHNQRRIILTPMVPTNSPSKPPQTLSTLLKAAQPEDSSFHDLILMGLDEEETDSHTELHPQREEQLDSPTKRWSGASVAPGRL</sequence>
<gene>
    <name evidence="2" type="ORF">E3N88_28679</name>
</gene>
<evidence type="ECO:0000313" key="2">
    <source>
        <dbReference type="EMBL" id="KAD4180088.1"/>
    </source>
</evidence>
<dbReference type="InterPro" id="IPR021109">
    <property type="entry name" value="Peptidase_aspartic_dom_sf"/>
</dbReference>
<feature type="compositionally biased region" description="Basic and acidic residues" evidence="1">
    <location>
        <begin position="189"/>
        <end position="201"/>
    </location>
</feature>
<dbReference type="CDD" id="cd00303">
    <property type="entry name" value="retropepsin_like"/>
    <property type="match status" value="1"/>
</dbReference>
<dbReference type="EMBL" id="SZYD01000014">
    <property type="protein sequence ID" value="KAD4180088.1"/>
    <property type="molecule type" value="Genomic_DNA"/>
</dbReference>
<organism evidence="2 3">
    <name type="scientific">Mikania micrantha</name>
    <name type="common">bitter vine</name>
    <dbReference type="NCBI Taxonomy" id="192012"/>
    <lineage>
        <taxon>Eukaryota</taxon>
        <taxon>Viridiplantae</taxon>
        <taxon>Streptophyta</taxon>
        <taxon>Embryophyta</taxon>
        <taxon>Tracheophyta</taxon>
        <taxon>Spermatophyta</taxon>
        <taxon>Magnoliopsida</taxon>
        <taxon>eudicotyledons</taxon>
        <taxon>Gunneridae</taxon>
        <taxon>Pentapetalae</taxon>
        <taxon>asterids</taxon>
        <taxon>campanulids</taxon>
        <taxon>Asterales</taxon>
        <taxon>Asteraceae</taxon>
        <taxon>Asteroideae</taxon>
        <taxon>Heliantheae alliance</taxon>
        <taxon>Eupatorieae</taxon>
        <taxon>Mikania</taxon>
    </lineage>
</organism>
<keyword evidence="3" id="KW-1185">Reference proteome</keyword>
<protein>
    <submittedName>
        <fullName evidence="2">Uncharacterized protein</fullName>
    </submittedName>
</protein>
<evidence type="ECO:0000313" key="3">
    <source>
        <dbReference type="Proteomes" id="UP000326396"/>
    </source>
</evidence>
<dbReference type="Gene3D" id="2.40.70.10">
    <property type="entry name" value="Acid Proteases"/>
    <property type="match status" value="1"/>
</dbReference>
<feature type="region of interest" description="Disordered" evidence="1">
    <location>
        <begin position="187"/>
        <end position="219"/>
    </location>
</feature>
<accession>A0A5N6N0G6</accession>
<dbReference type="PANTHER" id="PTHR35046:SF23">
    <property type="entry name" value="NUCLEOTIDYLTRANSFERASE, RIBONUCLEASE H"/>
    <property type="match status" value="1"/>
</dbReference>
<dbReference type="Proteomes" id="UP000326396">
    <property type="component" value="Linkage Group LG4"/>
</dbReference>
<comment type="caution">
    <text evidence="2">The sequence shown here is derived from an EMBL/GenBank/DDBJ whole genome shotgun (WGS) entry which is preliminary data.</text>
</comment>
<reference evidence="2 3" key="1">
    <citation type="submission" date="2019-05" db="EMBL/GenBank/DDBJ databases">
        <title>Mikania micrantha, genome provides insights into the molecular mechanism of rapid growth.</title>
        <authorList>
            <person name="Liu B."/>
        </authorList>
    </citation>
    <scope>NUCLEOTIDE SEQUENCE [LARGE SCALE GENOMIC DNA]</scope>
    <source>
        <strain evidence="2">NLD-2019</strain>
        <tissue evidence="2">Leaf</tissue>
    </source>
</reference>
<dbReference type="AlphaFoldDB" id="A0A5N6N0G6"/>
<name>A0A5N6N0G6_9ASTR</name>
<dbReference type="OrthoDB" id="1934635at2759"/>
<dbReference type="PANTHER" id="PTHR35046">
    <property type="entry name" value="ZINC KNUCKLE (CCHC-TYPE) FAMILY PROTEIN"/>
    <property type="match status" value="1"/>
</dbReference>